<dbReference type="EMBL" id="JAGTAR010000009">
    <property type="protein sequence ID" value="MBR8535382.1"/>
    <property type="molecule type" value="Genomic_DNA"/>
</dbReference>
<reference evidence="1" key="1">
    <citation type="journal article" date="2018" name="Int. J. Syst. Evol. Microbiol.">
        <title>Carboxylicivirga sediminis sp. nov., isolated from coastal sediment.</title>
        <authorList>
            <person name="Wang F.Q."/>
            <person name="Ren L.H."/>
            <person name="Zou R.J."/>
            <person name="Sun Y.Z."/>
            <person name="Liu X.J."/>
            <person name="Jiang F."/>
            <person name="Liu L.J."/>
        </authorList>
    </citation>
    <scope>NUCLEOTIDE SEQUENCE</scope>
    <source>
        <strain evidence="1">JR1</strain>
    </source>
</reference>
<reference evidence="1" key="2">
    <citation type="submission" date="2021-04" db="EMBL/GenBank/DDBJ databases">
        <authorList>
            <person name="Zhang T."/>
            <person name="Zhang Y."/>
            <person name="Lu D."/>
            <person name="Zuo D."/>
            <person name="Du Z."/>
        </authorList>
    </citation>
    <scope>NUCLEOTIDE SEQUENCE</scope>
    <source>
        <strain evidence="1">JR1</strain>
    </source>
</reference>
<evidence type="ECO:0000313" key="1">
    <source>
        <dbReference type="EMBL" id="MBR8535382.1"/>
    </source>
</evidence>
<protein>
    <submittedName>
        <fullName evidence="1">Uncharacterized protein</fullName>
    </submittedName>
</protein>
<gene>
    <name evidence="1" type="ORF">KDU71_07405</name>
</gene>
<keyword evidence="2" id="KW-1185">Reference proteome</keyword>
<accession>A0A941F2Y7</accession>
<dbReference type="Proteomes" id="UP000679220">
    <property type="component" value="Unassembled WGS sequence"/>
</dbReference>
<evidence type="ECO:0000313" key="2">
    <source>
        <dbReference type="Proteomes" id="UP000679220"/>
    </source>
</evidence>
<dbReference type="AlphaFoldDB" id="A0A941F2Y7"/>
<sequence>MALYNFNTTNPVTIGAIPSPASVGELALTGLFDFPKRIGETEYDWGDGYEALVEADDIELADREVSFRVFIQGANAADLASKIEAFKNTCLASTTLTSSFGISLEIRLNKGITFTEDIRHHSAIGLAKFTVTNGLLPGVLGAASGGNGFLIDNYNFVADFGIYVQKRKDNKSISSVIDLDTTEKYISDINNRQPRNIQLNCLMQASNLDVLTQRMGRLHQLLALEGLRTLTFPDGSTHQVYCKDGLKVTKVYTMGGQSIAQFYFKLREPTPA</sequence>
<proteinExistence type="predicted"/>
<dbReference type="RefSeq" id="WP_212189288.1">
    <property type="nucleotide sequence ID" value="NZ_JAGTAR010000009.1"/>
</dbReference>
<organism evidence="1 2">
    <name type="scientific">Carboxylicivirga sediminis</name>
    <dbReference type="NCBI Taxonomy" id="2006564"/>
    <lineage>
        <taxon>Bacteria</taxon>
        <taxon>Pseudomonadati</taxon>
        <taxon>Bacteroidota</taxon>
        <taxon>Bacteroidia</taxon>
        <taxon>Marinilabiliales</taxon>
        <taxon>Marinilabiliaceae</taxon>
        <taxon>Carboxylicivirga</taxon>
    </lineage>
</organism>
<comment type="caution">
    <text evidence="1">The sequence shown here is derived from an EMBL/GenBank/DDBJ whole genome shotgun (WGS) entry which is preliminary data.</text>
</comment>
<name>A0A941F2Y7_9BACT</name>